<accession>A0A0B6YP11</accession>
<name>A0A0B6YP11_9EUPU</name>
<sequence>REAKISTTATYNACRSRLYLPGLFVVLSRGWVDLGSITVGNKSHAHCRIEPRPPD</sequence>
<dbReference type="EMBL" id="HACG01010636">
    <property type="protein sequence ID" value="CEK57501.1"/>
    <property type="molecule type" value="Transcribed_RNA"/>
</dbReference>
<gene>
    <name evidence="1" type="primary">ORF30322</name>
</gene>
<feature type="non-terminal residue" evidence="1">
    <location>
        <position position="1"/>
    </location>
</feature>
<protein>
    <submittedName>
        <fullName evidence="1">Uncharacterized protein</fullName>
    </submittedName>
</protein>
<reference evidence="1" key="1">
    <citation type="submission" date="2014-12" db="EMBL/GenBank/DDBJ databases">
        <title>Insight into the proteome of Arion vulgaris.</title>
        <authorList>
            <person name="Aradska J."/>
            <person name="Bulat T."/>
            <person name="Smidak R."/>
            <person name="Sarate P."/>
            <person name="Gangsoo J."/>
            <person name="Sialana F."/>
            <person name="Bilban M."/>
            <person name="Lubec G."/>
        </authorList>
    </citation>
    <scope>NUCLEOTIDE SEQUENCE</scope>
    <source>
        <tissue evidence="1">Skin</tissue>
    </source>
</reference>
<evidence type="ECO:0000313" key="1">
    <source>
        <dbReference type="EMBL" id="CEK57501.1"/>
    </source>
</evidence>
<organism evidence="1">
    <name type="scientific">Arion vulgaris</name>
    <dbReference type="NCBI Taxonomy" id="1028688"/>
    <lineage>
        <taxon>Eukaryota</taxon>
        <taxon>Metazoa</taxon>
        <taxon>Spiralia</taxon>
        <taxon>Lophotrochozoa</taxon>
        <taxon>Mollusca</taxon>
        <taxon>Gastropoda</taxon>
        <taxon>Heterobranchia</taxon>
        <taxon>Euthyneura</taxon>
        <taxon>Panpulmonata</taxon>
        <taxon>Eupulmonata</taxon>
        <taxon>Stylommatophora</taxon>
        <taxon>Helicina</taxon>
        <taxon>Arionoidea</taxon>
        <taxon>Arionidae</taxon>
        <taxon>Arion</taxon>
    </lineage>
</organism>
<dbReference type="AlphaFoldDB" id="A0A0B6YP11"/>
<proteinExistence type="predicted"/>